<keyword evidence="2" id="KW-0812">Transmembrane</keyword>
<keyword evidence="4" id="KW-1185">Reference proteome</keyword>
<accession>A0A9W7FWU1</accession>
<dbReference type="Proteomes" id="UP001165082">
    <property type="component" value="Unassembled WGS sequence"/>
</dbReference>
<evidence type="ECO:0000313" key="3">
    <source>
        <dbReference type="EMBL" id="GMI21764.1"/>
    </source>
</evidence>
<comment type="caution">
    <text evidence="3">The sequence shown here is derived from an EMBL/GenBank/DDBJ whole genome shotgun (WGS) entry which is preliminary data.</text>
</comment>
<dbReference type="EMBL" id="BRXZ01008118">
    <property type="protein sequence ID" value="GMI21764.1"/>
    <property type="molecule type" value="Genomic_DNA"/>
</dbReference>
<protein>
    <submittedName>
        <fullName evidence="3">Uncharacterized protein</fullName>
    </submittedName>
</protein>
<gene>
    <name evidence="3" type="ORF">TrRE_jg10704</name>
</gene>
<name>A0A9W7FWU1_9STRA</name>
<evidence type="ECO:0000256" key="2">
    <source>
        <dbReference type="SAM" id="Phobius"/>
    </source>
</evidence>
<keyword evidence="2" id="KW-1133">Transmembrane helix</keyword>
<reference evidence="3" key="1">
    <citation type="submission" date="2022-07" db="EMBL/GenBank/DDBJ databases">
        <title>Genome analysis of Parmales, a sister group of diatoms, reveals the evolutionary specialization of diatoms from phago-mixotrophs to photoautotrophs.</title>
        <authorList>
            <person name="Ban H."/>
            <person name="Sato S."/>
            <person name="Yoshikawa S."/>
            <person name="Kazumasa Y."/>
            <person name="Nakamura Y."/>
            <person name="Ichinomiya M."/>
            <person name="Saitoh K."/>
            <person name="Sato N."/>
            <person name="Blanc-Mathieu R."/>
            <person name="Endo H."/>
            <person name="Kuwata A."/>
            <person name="Ogata H."/>
        </authorList>
    </citation>
    <scope>NUCLEOTIDE SEQUENCE</scope>
</reference>
<feature type="compositionally biased region" description="Pro residues" evidence="1">
    <location>
        <begin position="38"/>
        <end position="47"/>
    </location>
</feature>
<sequence length="400" mass="43439">GAGTPGAATPGAATPAPAPATPGAATPGAATPGAATPAPAPATPAPEPDWQTQANGCNTLEALYALIKANLPSYPLQATSQNPGARTISQAYSELKVSDKFAWGRVRNANSAIFISLLSFIVCAHLFIDQVRGRGKRSTWTEVLFSMRYITHVDTILLERLKETFHNLLHSARAAPNVEIWTRLVHFLWVNHPEYRCGYTGIVQSIHQDHSRGSGDLLQCGLNQLKAAEFAAKKTDGTPRFGKVLGPRSITPGRYVGAFNFSKPDMETTYLEKWKYSSVSDNTISTSGPFLAVLEMLKCTPVTASYNPTTGDHAGLLDRTLTEMVRMDAEAMGNFWGAVQTFVKFYGMTWVALKKDADGVSHENKEEFDKNVLELGRVFVLESGVLESETFDISKVLAEE</sequence>
<feature type="transmembrane region" description="Helical" evidence="2">
    <location>
        <begin position="109"/>
        <end position="128"/>
    </location>
</feature>
<evidence type="ECO:0000256" key="1">
    <source>
        <dbReference type="SAM" id="MobiDB-lite"/>
    </source>
</evidence>
<keyword evidence="2" id="KW-0472">Membrane</keyword>
<organism evidence="3 4">
    <name type="scientific">Triparma retinervis</name>
    <dbReference type="NCBI Taxonomy" id="2557542"/>
    <lineage>
        <taxon>Eukaryota</taxon>
        <taxon>Sar</taxon>
        <taxon>Stramenopiles</taxon>
        <taxon>Ochrophyta</taxon>
        <taxon>Bolidophyceae</taxon>
        <taxon>Parmales</taxon>
        <taxon>Triparmaceae</taxon>
        <taxon>Triparma</taxon>
    </lineage>
</organism>
<feature type="compositionally biased region" description="Low complexity" evidence="1">
    <location>
        <begin position="1"/>
        <end position="37"/>
    </location>
</feature>
<proteinExistence type="predicted"/>
<feature type="region of interest" description="Disordered" evidence="1">
    <location>
        <begin position="1"/>
        <end position="53"/>
    </location>
</feature>
<feature type="non-terminal residue" evidence="3">
    <location>
        <position position="1"/>
    </location>
</feature>
<evidence type="ECO:0000313" key="4">
    <source>
        <dbReference type="Proteomes" id="UP001165082"/>
    </source>
</evidence>
<dbReference type="AlphaFoldDB" id="A0A9W7FWU1"/>